<dbReference type="AlphaFoldDB" id="A0A915IDQ9"/>
<organism evidence="1 2">
    <name type="scientific">Romanomermis culicivorax</name>
    <name type="common">Nematode worm</name>
    <dbReference type="NCBI Taxonomy" id="13658"/>
    <lineage>
        <taxon>Eukaryota</taxon>
        <taxon>Metazoa</taxon>
        <taxon>Ecdysozoa</taxon>
        <taxon>Nematoda</taxon>
        <taxon>Enoplea</taxon>
        <taxon>Dorylaimia</taxon>
        <taxon>Mermithida</taxon>
        <taxon>Mermithoidea</taxon>
        <taxon>Mermithidae</taxon>
        <taxon>Romanomermis</taxon>
    </lineage>
</organism>
<keyword evidence="1" id="KW-1185">Reference proteome</keyword>
<dbReference type="Proteomes" id="UP000887565">
    <property type="component" value="Unplaced"/>
</dbReference>
<sequence length="125" mass="13842">MSHHLEKAKDEAQNSSSSHSKYKYKISTKHGSLFSTYQMLELIGCAILDSCISKFESAKAICLHVDELTNLCGAKILLLYLTTIAVEDKDSSEHYGAAIELDDQCDASSIASKINEWENCDFTIS</sequence>
<protein>
    <submittedName>
        <fullName evidence="2">Uncharacterized protein</fullName>
    </submittedName>
</protein>
<reference evidence="2" key="1">
    <citation type="submission" date="2022-11" db="UniProtKB">
        <authorList>
            <consortium name="WormBaseParasite"/>
        </authorList>
    </citation>
    <scope>IDENTIFICATION</scope>
</reference>
<accession>A0A915IDQ9</accession>
<name>A0A915IDQ9_ROMCU</name>
<proteinExistence type="predicted"/>
<evidence type="ECO:0000313" key="1">
    <source>
        <dbReference type="Proteomes" id="UP000887565"/>
    </source>
</evidence>
<dbReference type="WBParaSite" id="nRc.2.0.1.t12334-RA">
    <property type="protein sequence ID" value="nRc.2.0.1.t12334-RA"/>
    <property type="gene ID" value="nRc.2.0.1.g12334"/>
</dbReference>
<evidence type="ECO:0000313" key="2">
    <source>
        <dbReference type="WBParaSite" id="nRc.2.0.1.t12334-RA"/>
    </source>
</evidence>